<dbReference type="CDD" id="cd00165">
    <property type="entry name" value="S4"/>
    <property type="match status" value="1"/>
</dbReference>
<evidence type="ECO:0000256" key="3">
    <source>
        <dbReference type="ARBA" id="ARBA00023235"/>
    </source>
</evidence>
<name>A0A3T0KWS2_9BACI</name>
<dbReference type="InterPro" id="IPR020103">
    <property type="entry name" value="PsdUridine_synth_cat_dom_sf"/>
</dbReference>
<protein>
    <recommendedName>
        <fullName evidence="5">Pseudouridine synthase</fullName>
        <ecNumber evidence="5">5.4.99.-</ecNumber>
    </recommendedName>
</protein>
<dbReference type="FunFam" id="3.10.290.10:FF:000015">
    <property type="entry name" value="Pseudouridine synthase"/>
    <property type="match status" value="1"/>
</dbReference>
<dbReference type="SMART" id="SM00363">
    <property type="entry name" value="S4"/>
    <property type="match status" value="1"/>
</dbReference>
<dbReference type="AlphaFoldDB" id="A0A3T0KWS2"/>
<dbReference type="EC" id="5.4.99.-" evidence="5"/>
<keyword evidence="3 5" id="KW-0413">Isomerase</keyword>
<dbReference type="InterPro" id="IPR006145">
    <property type="entry name" value="PsdUridine_synth_RsuA/RluA"/>
</dbReference>
<gene>
    <name evidence="7" type="primary">rsuA</name>
    <name evidence="7" type="ORF">BAOM_4167</name>
</gene>
<evidence type="ECO:0000256" key="1">
    <source>
        <dbReference type="ARBA" id="ARBA00008348"/>
    </source>
</evidence>
<comment type="similarity">
    <text evidence="1 5">Belongs to the pseudouridine synthase RsuA family.</text>
</comment>
<dbReference type="Gene3D" id="3.30.70.580">
    <property type="entry name" value="Pseudouridine synthase I, catalytic domain, N-terminal subdomain"/>
    <property type="match status" value="1"/>
</dbReference>
<dbReference type="CDD" id="cd02553">
    <property type="entry name" value="PseudoU_synth_RsuA"/>
    <property type="match status" value="1"/>
</dbReference>
<dbReference type="Pfam" id="PF01479">
    <property type="entry name" value="S4"/>
    <property type="match status" value="1"/>
</dbReference>
<dbReference type="InterPro" id="IPR020094">
    <property type="entry name" value="TruA/RsuA/RluB/E/F_N"/>
</dbReference>
<dbReference type="SUPFAM" id="SSF55174">
    <property type="entry name" value="Alpha-L RNA-binding motif"/>
    <property type="match status" value="1"/>
</dbReference>
<dbReference type="FunFam" id="3.30.70.1560:FF:000001">
    <property type="entry name" value="Pseudouridine synthase"/>
    <property type="match status" value="1"/>
</dbReference>
<dbReference type="Proteomes" id="UP000283095">
    <property type="component" value="Chromosome"/>
</dbReference>
<evidence type="ECO:0000313" key="8">
    <source>
        <dbReference type="Proteomes" id="UP000283095"/>
    </source>
</evidence>
<dbReference type="InterPro" id="IPR000748">
    <property type="entry name" value="PsdUridine_synth_RsuA/RluB/E/F"/>
</dbReference>
<dbReference type="InterPro" id="IPR050343">
    <property type="entry name" value="RsuA_PseudoU_synthase"/>
</dbReference>
<dbReference type="InterPro" id="IPR036986">
    <property type="entry name" value="S4_RNA-bd_sf"/>
</dbReference>
<keyword evidence="2 4" id="KW-0694">RNA-binding</keyword>
<evidence type="ECO:0000313" key="7">
    <source>
        <dbReference type="EMBL" id="AZV44774.1"/>
    </source>
</evidence>
<proteinExistence type="inferred from homology"/>
<dbReference type="GO" id="GO:0120159">
    <property type="term" value="F:rRNA pseudouridine synthase activity"/>
    <property type="evidence" value="ECO:0007669"/>
    <property type="project" value="UniProtKB-ARBA"/>
</dbReference>
<dbReference type="InterPro" id="IPR018496">
    <property type="entry name" value="PsdUridine_synth_RsuA/RluB_CS"/>
</dbReference>
<evidence type="ECO:0000259" key="6">
    <source>
        <dbReference type="SMART" id="SM00363"/>
    </source>
</evidence>
<dbReference type="NCBIfam" id="TIGR00093">
    <property type="entry name" value="pseudouridine synthase"/>
    <property type="match status" value="1"/>
</dbReference>
<evidence type="ECO:0000256" key="2">
    <source>
        <dbReference type="ARBA" id="ARBA00022884"/>
    </source>
</evidence>
<feature type="domain" description="RNA-binding S4" evidence="6">
    <location>
        <begin position="28"/>
        <end position="87"/>
    </location>
</feature>
<dbReference type="PANTHER" id="PTHR47683">
    <property type="entry name" value="PSEUDOURIDINE SYNTHASE FAMILY PROTEIN-RELATED"/>
    <property type="match status" value="1"/>
</dbReference>
<dbReference type="InterPro" id="IPR002942">
    <property type="entry name" value="S4_RNA-bd"/>
</dbReference>
<dbReference type="GO" id="GO:0005829">
    <property type="term" value="C:cytosol"/>
    <property type="evidence" value="ECO:0007669"/>
    <property type="project" value="UniProtKB-ARBA"/>
</dbReference>
<organism evidence="7 8">
    <name type="scientific">Peribacillus asahii</name>
    <dbReference type="NCBI Taxonomy" id="228899"/>
    <lineage>
        <taxon>Bacteria</taxon>
        <taxon>Bacillati</taxon>
        <taxon>Bacillota</taxon>
        <taxon>Bacilli</taxon>
        <taxon>Bacillales</taxon>
        <taxon>Bacillaceae</taxon>
        <taxon>Peribacillus</taxon>
    </lineage>
</organism>
<dbReference type="GO" id="GO:0003723">
    <property type="term" value="F:RNA binding"/>
    <property type="evidence" value="ECO:0007669"/>
    <property type="project" value="UniProtKB-KW"/>
</dbReference>
<reference evidence="7 8" key="1">
    <citation type="submission" date="2018-01" db="EMBL/GenBank/DDBJ databases">
        <title>Bacillus asahii Genome sequencing and assembly.</title>
        <authorList>
            <person name="Jiang H."/>
            <person name="Feng Y."/>
            <person name="Zhao F."/>
            <person name="Lin X."/>
        </authorList>
    </citation>
    <scope>NUCLEOTIDE SEQUENCE [LARGE SCALE GENOMIC DNA]</scope>
    <source>
        <strain evidence="7 8">OM18</strain>
    </source>
</reference>
<dbReference type="PANTHER" id="PTHR47683:SF4">
    <property type="entry name" value="PSEUDOURIDINE SYNTHASE"/>
    <property type="match status" value="1"/>
</dbReference>
<dbReference type="Gene3D" id="3.10.290.10">
    <property type="entry name" value="RNA-binding S4 domain"/>
    <property type="match status" value="1"/>
</dbReference>
<evidence type="ECO:0000256" key="4">
    <source>
        <dbReference type="PROSITE-ProRule" id="PRU00182"/>
    </source>
</evidence>
<dbReference type="PROSITE" id="PS01149">
    <property type="entry name" value="PSI_RSU"/>
    <property type="match status" value="1"/>
</dbReference>
<evidence type="ECO:0000256" key="5">
    <source>
        <dbReference type="RuleBase" id="RU003887"/>
    </source>
</evidence>
<dbReference type="InterPro" id="IPR042092">
    <property type="entry name" value="PsdUridine_s_RsuA/RluB/E/F_cat"/>
</dbReference>
<dbReference type="EMBL" id="CP026095">
    <property type="protein sequence ID" value="AZV44774.1"/>
    <property type="molecule type" value="Genomic_DNA"/>
</dbReference>
<dbReference type="SUPFAM" id="SSF55120">
    <property type="entry name" value="Pseudouridine synthase"/>
    <property type="match status" value="1"/>
</dbReference>
<sequence length="264" mass="29728">MKFPPHLTGSKPPLMEVSLYGIEKGDYMRIDKLLANIGYGSRKEVKGLLKSGAVKVNEAIVKDAKLHVKPEEDIVTVHGEQIEYKEFVYLMMNKPPGVLSATEDHYQETVIDLLGLEDSIYEPFPVGRLDKDTEGLLLITNDGQLAHQLLSPKKHVPKTYFAVIEGEVTERDIEAFRAGVTLDDGYLTKPGELVILKSGPTSDIELTITEGKFHQVKRMFEAVDKRVIYLKRLSMGSLQLDKELELGEYRELTDEELEGLKRGQ</sequence>
<dbReference type="GO" id="GO:0000455">
    <property type="term" value="P:enzyme-directed rRNA pseudouridine synthesis"/>
    <property type="evidence" value="ECO:0007669"/>
    <property type="project" value="UniProtKB-ARBA"/>
</dbReference>
<dbReference type="Gene3D" id="3.30.70.1560">
    <property type="entry name" value="Alpha-L RNA-binding motif"/>
    <property type="match status" value="1"/>
</dbReference>
<accession>A0A3T0KWS2</accession>
<dbReference type="KEGG" id="pasa:BAOM_4167"/>
<dbReference type="PROSITE" id="PS50889">
    <property type="entry name" value="S4"/>
    <property type="match status" value="1"/>
</dbReference>
<dbReference type="Pfam" id="PF00849">
    <property type="entry name" value="PseudoU_synth_2"/>
    <property type="match status" value="1"/>
</dbReference>